<sequence length="366" mass="39877">MVMYKITMLAVLLTGMLNAQAATVYTGDKIEGNPVISKLDVDDLEAGKVYRFMFQGTSNGIGQHWYVPVMVAKGAQPGPKLGLQAAVHGDELNGTRVIQQVFEKLDPAELKGSVIGAVGANPSGMLANNRNWQLANDGGDMVDFNRVWPGKEKGNAAEQQAWLLWNNLWAGNATLFVDMHTQSRGTEYPLFIYADYRNPQVKQMAELFPADQIKADPGEKGSVETTFVENKIPAITLEIGKPKLYQPELIARSLTGVRNLMVQQGMTAGTLGTTAKEQKTFIGNEMSSIRAEVGGFAEVLVKVGDTVVKGQKVAVQRNAFGDIIREYTATHDGRVLAIGNDPLREPRALLVRILFNNPEPQCADGC</sequence>
<dbReference type="InterPro" id="IPR053138">
    <property type="entry name" value="N-alpha-Ac-DABA_deacetylase"/>
</dbReference>
<evidence type="ECO:0000256" key="5">
    <source>
        <dbReference type="SAM" id="SignalP"/>
    </source>
</evidence>
<organism evidence="7 8">
    <name type="scientific">Serratia fonticola</name>
    <dbReference type="NCBI Taxonomy" id="47917"/>
    <lineage>
        <taxon>Bacteria</taxon>
        <taxon>Pseudomonadati</taxon>
        <taxon>Pseudomonadota</taxon>
        <taxon>Gammaproteobacteria</taxon>
        <taxon>Enterobacterales</taxon>
        <taxon>Yersiniaceae</taxon>
        <taxon>Serratia</taxon>
    </lineage>
</organism>
<evidence type="ECO:0000313" key="8">
    <source>
        <dbReference type="Proteomes" id="UP000659084"/>
    </source>
</evidence>
<keyword evidence="4" id="KW-0862">Zinc</keyword>
<feature type="chain" id="PRO_5043487107" evidence="5">
    <location>
        <begin position="22"/>
        <end position="366"/>
    </location>
</feature>
<dbReference type="AlphaFoldDB" id="A0AAW3WJT6"/>
<proteinExistence type="predicted"/>
<dbReference type="InterPro" id="IPR043795">
    <property type="entry name" value="N-alpha-Ac-DABA-like"/>
</dbReference>
<keyword evidence="3" id="KW-0378">Hydrolase</keyword>
<protein>
    <submittedName>
        <fullName evidence="7">Succinylglutamate desuccinylase/aspartoacylase family protein</fullName>
    </submittedName>
</protein>
<evidence type="ECO:0000256" key="3">
    <source>
        <dbReference type="ARBA" id="ARBA00022801"/>
    </source>
</evidence>
<dbReference type="GO" id="GO:0016811">
    <property type="term" value="F:hydrolase activity, acting on carbon-nitrogen (but not peptide) bonds, in linear amides"/>
    <property type="evidence" value="ECO:0007669"/>
    <property type="project" value="InterPro"/>
</dbReference>
<feature type="signal peptide" evidence="5">
    <location>
        <begin position="1"/>
        <end position="21"/>
    </location>
</feature>
<dbReference type="Gene3D" id="3.40.630.10">
    <property type="entry name" value="Zn peptidases"/>
    <property type="match status" value="1"/>
</dbReference>
<dbReference type="GO" id="GO:0046872">
    <property type="term" value="F:metal ion binding"/>
    <property type="evidence" value="ECO:0007669"/>
    <property type="project" value="UniProtKB-KW"/>
</dbReference>
<dbReference type="GO" id="GO:0016788">
    <property type="term" value="F:hydrolase activity, acting on ester bonds"/>
    <property type="evidence" value="ECO:0007669"/>
    <property type="project" value="InterPro"/>
</dbReference>
<accession>A0AAW3WJT6</accession>
<evidence type="ECO:0000256" key="2">
    <source>
        <dbReference type="ARBA" id="ARBA00022723"/>
    </source>
</evidence>
<dbReference type="SUPFAM" id="SSF53187">
    <property type="entry name" value="Zn-dependent exopeptidases"/>
    <property type="match status" value="1"/>
</dbReference>
<dbReference type="Pfam" id="PF24827">
    <property type="entry name" value="AstE_AspA_cat"/>
    <property type="match status" value="1"/>
</dbReference>
<evidence type="ECO:0000256" key="4">
    <source>
        <dbReference type="ARBA" id="ARBA00022833"/>
    </source>
</evidence>
<dbReference type="PANTHER" id="PTHR37326:SF1">
    <property type="entry name" value="BLL3975 PROTEIN"/>
    <property type="match status" value="1"/>
</dbReference>
<evidence type="ECO:0000313" key="7">
    <source>
        <dbReference type="EMBL" id="MBC3210817.1"/>
    </source>
</evidence>
<dbReference type="PIRSF" id="PIRSF039012">
    <property type="entry name" value="ASP"/>
    <property type="match status" value="1"/>
</dbReference>
<evidence type="ECO:0000259" key="6">
    <source>
        <dbReference type="Pfam" id="PF24827"/>
    </source>
</evidence>
<feature type="domain" description="Succinylglutamate desuccinylase/Aspartoacylase catalytic" evidence="6">
    <location>
        <begin position="77"/>
        <end position="261"/>
    </location>
</feature>
<keyword evidence="2" id="KW-0479">Metal-binding</keyword>
<dbReference type="InterPro" id="IPR055438">
    <property type="entry name" value="AstE_AspA_cat"/>
</dbReference>
<comment type="caution">
    <text evidence="7">The sequence shown here is derived from an EMBL/GenBank/DDBJ whole genome shotgun (WGS) entry which is preliminary data.</text>
</comment>
<reference evidence="7" key="1">
    <citation type="submission" date="2020-08" db="EMBL/GenBank/DDBJ databases">
        <title>Food and environmental bacterial isolates.</title>
        <authorList>
            <person name="Richter L."/>
            <person name="Du Plessis E.M."/>
            <person name="Duvenage S."/>
            <person name="Allam M."/>
            <person name="Korsten L."/>
        </authorList>
    </citation>
    <scope>NUCLEOTIDE SEQUENCE</scope>
    <source>
        <strain evidence="7">UPMP2127</strain>
    </source>
</reference>
<gene>
    <name evidence="7" type="ORF">H8J20_01570</name>
</gene>
<dbReference type="CDD" id="cd06251">
    <property type="entry name" value="M14_ASTE_ASPA-like"/>
    <property type="match status" value="1"/>
</dbReference>
<dbReference type="EMBL" id="JACNYO010000001">
    <property type="protein sequence ID" value="MBC3210817.1"/>
    <property type="molecule type" value="Genomic_DNA"/>
</dbReference>
<dbReference type="PANTHER" id="PTHR37326">
    <property type="entry name" value="BLL3975 PROTEIN"/>
    <property type="match status" value="1"/>
</dbReference>
<keyword evidence="5" id="KW-0732">Signal</keyword>
<name>A0AAW3WJT6_SERFO</name>
<comment type="cofactor">
    <cofactor evidence="1">
        <name>Zn(2+)</name>
        <dbReference type="ChEBI" id="CHEBI:29105"/>
    </cofactor>
</comment>
<evidence type="ECO:0000256" key="1">
    <source>
        <dbReference type="ARBA" id="ARBA00001947"/>
    </source>
</evidence>
<dbReference type="Proteomes" id="UP000659084">
    <property type="component" value="Unassembled WGS sequence"/>
</dbReference>